<evidence type="ECO:0000313" key="6">
    <source>
        <dbReference type="Proteomes" id="UP000319908"/>
    </source>
</evidence>
<dbReference type="PANTHER" id="PTHR44169:SF6">
    <property type="entry name" value="NADPH-DEPENDENT 1-ACYLDIHYDROXYACETONE PHOSPHATE REDUCTASE"/>
    <property type="match status" value="1"/>
</dbReference>
<gene>
    <name evidence="5" type="ORF">Poly21_54510</name>
</gene>
<evidence type="ECO:0000313" key="5">
    <source>
        <dbReference type="EMBL" id="TWU09785.1"/>
    </source>
</evidence>
<keyword evidence="6" id="KW-1185">Reference proteome</keyword>
<dbReference type="PANTHER" id="PTHR44169">
    <property type="entry name" value="NADPH-DEPENDENT 1-ACYLDIHYDROXYACETONE PHOSPHATE REDUCTASE"/>
    <property type="match status" value="1"/>
</dbReference>
<reference evidence="5 6" key="1">
    <citation type="journal article" date="2020" name="Antonie Van Leeuwenhoek">
        <title>Rhodopirellula heiligendammensis sp. nov., Rhodopirellula pilleata sp. nov., and Rhodopirellula solitaria sp. nov. isolated from natural or artificial marine surfaces in Northern Germany and California, USA, and emended description of the genus Rhodopirellula.</title>
        <authorList>
            <person name="Kallscheuer N."/>
            <person name="Wiegand S."/>
            <person name="Jogler M."/>
            <person name="Boedeker C."/>
            <person name="Peeters S.H."/>
            <person name="Rast P."/>
            <person name="Heuer A."/>
            <person name="Jetten M.S.M."/>
            <person name="Rohde M."/>
            <person name="Jogler C."/>
        </authorList>
    </citation>
    <scope>NUCLEOTIDE SEQUENCE [LARGE SCALE GENOMIC DNA]</scope>
    <source>
        <strain evidence="5 6">Poly21</strain>
    </source>
</reference>
<proteinExistence type="inferred from homology"/>
<protein>
    <submittedName>
        <fullName evidence="5">Oxidoreductase</fullName>
        <ecNumber evidence="5">1.-.-.-</ecNumber>
    </submittedName>
</protein>
<feature type="domain" description="Ketoreductase" evidence="4">
    <location>
        <begin position="8"/>
        <end position="187"/>
    </location>
</feature>
<keyword evidence="2 5" id="KW-0560">Oxidoreductase</keyword>
<evidence type="ECO:0000256" key="3">
    <source>
        <dbReference type="RuleBase" id="RU000363"/>
    </source>
</evidence>
<dbReference type="Proteomes" id="UP000319908">
    <property type="component" value="Unassembled WGS sequence"/>
</dbReference>
<dbReference type="RefSeq" id="WP_146409885.1">
    <property type="nucleotide sequence ID" value="NZ_SJPU01000007.1"/>
</dbReference>
<name>A0A5C6BC09_9BACT</name>
<dbReference type="SUPFAM" id="SSF51735">
    <property type="entry name" value="NAD(P)-binding Rossmann-fold domains"/>
    <property type="match status" value="1"/>
</dbReference>
<dbReference type="Gene3D" id="3.40.50.720">
    <property type="entry name" value="NAD(P)-binding Rossmann-like Domain"/>
    <property type="match status" value="1"/>
</dbReference>
<dbReference type="Pfam" id="PF00106">
    <property type="entry name" value="adh_short"/>
    <property type="match status" value="1"/>
</dbReference>
<dbReference type="PRINTS" id="PR00081">
    <property type="entry name" value="GDHRDH"/>
</dbReference>
<comment type="similarity">
    <text evidence="1 3">Belongs to the short-chain dehydrogenases/reductases (SDR) family.</text>
</comment>
<dbReference type="EMBL" id="SJPU01000007">
    <property type="protein sequence ID" value="TWU09785.1"/>
    <property type="molecule type" value="Genomic_DNA"/>
</dbReference>
<dbReference type="InterPro" id="IPR036291">
    <property type="entry name" value="NAD(P)-bd_dom_sf"/>
</dbReference>
<comment type="caution">
    <text evidence="5">The sequence shown here is derived from an EMBL/GenBank/DDBJ whole genome shotgun (WGS) entry which is preliminary data.</text>
</comment>
<sequence>MSYEVTGKTVLVTGANRGIGRAIVEGAIQRGAKKVYAAVRKLDSADSLVEEFGDLVVPVQLDLESKESIKAVAKTATDVDMVVNNAGVLELASPLSEHAARSLEHEMKVNVFGLIHMAQAFAPVLKANGGGAFVQLNSVGSIKAFSEGATYAASKAASYSITQSLREVLASQGTRVVSVHPGPIATDMTSNSSMADIAEPPSLVSDSTWESLLEEQFLAFPGSMAKQMGEAYRSFAENVIDAKTPAA</sequence>
<organism evidence="5 6">
    <name type="scientific">Allorhodopirellula heiligendammensis</name>
    <dbReference type="NCBI Taxonomy" id="2714739"/>
    <lineage>
        <taxon>Bacteria</taxon>
        <taxon>Pseudomonadati</taxon>
        <taxon>Planctomycetota</taxon>
        <taxon>Planctomycetia</taxon>
        <taxon>Pirellulales</taxon>
        <taxon>Pirellulaceae</taxon>
        <taxon>Allorhodopirellula</taxon>
    </lineage>
</organism>
<dbReference type="GO" id="GO:0016491">
    <property type="term" value="F:oxidoreductase activity"/>
    <property type="evidence" value="ECO:0007669"/>
    <property type="project" value="UniProtKB-KW"/>
</dbReference>
<dbReference type="PRINTS" id="PR00080">
    <property type="entry name" value="SDRFAMILY"/>
</dbReference>
<evidence type="ECO:0000259" key="4">
    <source>
        <dbReference type="SMART" id="SM00822"/>
    </source>
</evidence>
<accession>A0A5C6BC09</accession>
<dbReference type="EC" id="1.-.-.-" evidence="5"/>
<evidence type="ECO:0000256" key="1">
    <source>
        <dbReference type="ARBA" id="ARBA00006484"/>
    </source>
</evidence>
<dbReference type="InterPro" id="IPR002347">
    <property type="entry name" value="SDR_fam"/>
</dbReference>
<evidence type="ECO:0000256" key="2">
    <source>
        <dbReference type="ARBA" id="ARBA00023002"/>
    </source>
</evidence>
<dbReference type="PROSITE" id="PS00061">
    <property type="entry name" value="ADH_SHORT"/>
    <property type="match status" value="1"/>
</dbReference>
<dbReference type="InterPro" id="IPR020904">
    <property type="entry name" value="Sc_DH/Rdtase_CS"/>
</dbReference>
<dbReference type="AlphaFoldDB" id="A0A5C6BC09"/>
<dbReference type="SMART" id="SM00822">
    <property type="entry name" value="PKS_KR"/>
    <property type="match status" value="1"/>
</dbReference>
<dbReference type="InterPro" id="IPR057326">
    <property type="entry name" value="KR_dom"/>
</dbReference>
<dbReference type="NCBIfam" id="NF006120">
    <property type="entry name" value="PRK08264.1-6"/>
    <property type="match status" value="1"/>
</dbReference>
<dbReference type="OrthoDB" id="7593130at2"/>